<dbReference type="KEGG" id="egl:EGR_03605"/>
<dbReference type="GeneID" id="36339320"/>
<protein>
    <submittedName>
        <fullName evidence="1">Uncharacterized protein</fullName>
    </submittedName>
</protein>
<dbReference type="AlphaFoldDB" id="W6UK65"/>
<evidence type="ECO:0000313" key="2">
    <source>
        <dbReference type="Proteomes" id="UP000019149"/>
    </source>
</evidence>
<proteinExistence type="predicted"/>
<gene>
    <name evidence="1" type="ORF">EGR_03605</name>
</gene>
<organism evidence="1 2">
    <name type="scientific">Echinococcus granulosus</name>
    <name type="common">Hydatid tapeworm</name>
    <dbReference type="NCBI Taxonomy" id="6210"/>
    <lineage>
        <taxon>Eukaryota</taxon>
        <taxon>Metazoa</taxon>
        <taxon>Spiralia</taxon>
        <taxon>Lophotrochozoa</taxon>
        <taxon>Platyhelminthes</taxon>
        <taxon>Cestoda</taxon>
        <taxon>Eucestoda</taxon>
        <taxon>Cyclophyllidea</taxon>
        <taxon>Taeniidae</taxon>
        <taxon>Echinococcus</taxon>
        <taxon>Echinococcus granulosus group</taxon>
    </lineage>
</organism>
<sequence>MKGSVSPSPVQSTSAAAALSPFTDSYPVMTGTCKAHDARETGWVGVVESEERQRESGVAGGSWKWLKLQICLSLSSLSGPGDRGQCSSPRSSREEKAVRILANSARADAQAIRVFSSGWMADTFSLSVNAMQLNLFNAQPTQ</sequence>
<dbReference type="Proteomes" id="UP000019149">
    <property type="component" value="Unassembled WGS sequence"/>
</dbReference>
<name>W6UK65_ECHGR</name>
<dbReference type="CTD" id="36339320"/>
<comment type="caution">
    <text evidence="1">The sequence shown here is derived from an EMBL/GenBank/DDBJ whole genome shotgun (WGS) entry which is preliminary data.</text>
</comment>
<keyword evidence="2" id="KW-1185">Reference proteome</keyword>
<dbReference type="RefSeq" id="XP_024352737.1">
    <property type="nucleotide sequence ID" value="XM_024492854.1"/>
</dbReference>
<evidence type="ECO:0000313" key="1">
    <source>
        <dbReference type="EMBL" id="EUB61541.1"/>
    </source>
</evidence>
<dbReference type="EMBL" id="APAU02000019">
    <property type="protein sequence ID" value="EUB61541.1"/>
    <property type="molecule type" value="Genomic_DNA"/>
</dbReference>
<accession>W6UK65</accession>
<reference evidence="1 2" key="1">
    <citation type="journal article" date="2013" name="Nat. Genet.">
        <title>The genome of the hydatid tapeworm Echinococcus granulosus.</title>
        <authorList>
            <person name="Zheng H."/>
            <person name="Zhang W."/>
            <person name="Zhang L."/>
            <person name="Zhang Z."/>
            <person name="Li J."/>
            <person name="Lu G."/>
            <person name="Zhu Y."/>
            <person name="Wang Y."/>
            <person name="Huang Y."/>
            <person name="Liu J."/>
            <person name="Kang H."/>
            <person name="Chen J."/>
            <person name="Wang L."/>
            <person name="Chen A."/>
            <person name="Yu S."/>
            <person name="Gao Z."/>
            <person name="Jin L."/>
            <person name="Gu W."/>
            <person name="Wang Z."/>
            <person name="Zhao L."/>
            <person name="Shi B."/>
            <person name="Wen H."/>
            <person name="Lin R."/>
            <person name="Jones M.K."/>
            <person name="Brejova B."/>
            <person name="Vinar T."/>
            <person name="Zhao G."/>
            <person name="McManus D.P."/>
            <person name="Chen Z."/>
            <person name="Zhou Y."/>
            <person name="Wang S."/>
        </authorList>
    </citation>
    <scope>NUCLEOTIDE SEQUENCE [LARGE SCALE GENOMIC DNA]</scope>
</reference>